<evidence type="ECO:0000256" key="2">
    <source>
        <dbReference type="ARBA" id="ARBA00003015"/>
    </source>
</evidence>
<dbReference type="GO" id="GO:0043527">
    <property type="term" value="C:tRNA methyltransferase complex"/>
    <property type="evidence" value="ECO:0007669"/>
    <property type="project" value="TreeGrafter"/>
</dbReference>
<evidence type="ECO:0000313" key="8">
    <source>
        <dbReference type="EMBL" id="AKC96162.1"/>
    </source>
</evidence>
<feature type="binding site" evidence="7">
    <location>
        <begin position="208"/>
        <end position="211"/>
    </location>
    <ligand>
        <name>substrate</name>
    </ligand>
</feature>
<accession>A0A0E3ZDJ2</accession>
<dbReference type="InterPro" id="IPR029063">
    <property type="entry name" value="SAM-dependent_MTases_sf"/>
</dbReference>
<reference evidence="8 9" key="1">
    <citation type="journal article" date="2012" name="BMC Genomics">
        <title>Genomic sequence analysis and characterization of Sneathia amnii sp. nov.</title>
        <authorList>
            <consortium name="Vaginal Microbiome Consortium (additional members)"/>
            <person name="Harwich M.D.Jr."/>
            <person name="Serrano M.G."/>
            <person name="Fettweis J.M."/>
            <person name="Alves J.M."/>
            <person name="Reimers M.A."/>
            <person name="Buck G.A."/>
            <person name="Jefferson K.K."/>
        </authorList>
    </citation>
    <scope>NUCLEOTIDE SEQUENCE [LARGE SCALE GENOMIC DNA]</scope>
    <source>
        <strain evidence="8 9">SN35</strain>
    </source>
</reference>
<dbReference type="PANTHER" id="PTHR23417:SF14">
    <property type="entry name" value="PENTACOTRIPEPTIDE-REPEAT REGION OF PRORP DOMAIN-CONTAINING PROTEIN"/>
    <property type="match status" value="1"/>
</dbReference>
<evidence type="ECO:0000256" key="3">
    <source>
        <dbReference type="ARBA" id="ARBA00022603"/>
    </source>
</evidence>
<protein>
    <recommendedName>
        <fullName evidence="7">tRNA (guanine-N(7)-)-methyltransferase</fullName>
        <ecNumber evidence="7">2.1.1.33</ecNumber>
    </recommendedName>
    <alternativeName>
        <fullName evidence="7">tRNA (guanine(46)-N(7))-methyltransferase</fullName>
    </alternativeName>
    <alternativeName>
        <fullName evidence="7">tRNA(m7G46)-methyltransferase</fullName>
    </alternativeName>
</protein>
<dbReference type="SUPFAM" id="SSF53335">
    <property type="entry name" value="S-adenosyl-L-methionine-dependent methyltransferases"/>
    <property type="match status" value="1"/>
</dbReference>
<feature type="binding site" evidence="7">
    <location>
        <position position="169"/>
    </location>
    <ligand>
        <name>substrate</name>
    </ligand>
</feature>
<sequence length="230" mass="27575">MEYKGKELWTYFFNKPKNHYNQYMFEMINYESFLYFDEEEILSFKKNWSKVFNNTNPIFLEIGSGSGNFLIELASKNPLCNYIGDELRLKRLVYASRKAKNHSLNNVKFIRIDANKLDKFLDNGELSGVYINFPDPWENEEHKRILSNDLLEKLYPILKENGKIFFKTDHTDYYNSVLKLISKNEKYKLVFNTDDLHSTELRHDNIKTEFEHLFINKIKTTIKYIEIIKC</sequence>
<dbReference type="EMBL" id="CP011280">
    <property type="protein sequence ID" value="AKC96162.1"/>
    <property type="molecule type" value="Genomic_DNA"/>
</dbReference>
<evidence type="ECO:0000313" key="9">
    <source>
        <dbReference type="Proteomes" id="UP000033103"/>
    </source>
</evidence>
<evidence type="ECO:0000256" key="5">
    <source>
        <dbReference type="ARBA" id="ARBA00022691"/>
    </source>
</evidence>
<dbReference type="Pfam" id="PF02390">
    <property type="entry name" value="Methyltransf_4"/>
    <property type="match status" value="1"/>
</dbReference>
<comment type="similarity">
    <text evidence="7">Belongs to the class I-like SAM-binding methyltransferase superfamily. TrmB family.</text>
</comment>
<keyword evidence="5 7" id="KW-0949">S-adenosyl-L-methionine</keyword>
<dbReference type="AlphaFoldDB" id="A0A0E3ZDJ2"/>
<proteinExistence type="inferred from homology"/>
<evidence type="ECO:0000256" key="1">
    <source>
        <dbReference type="ARBA" id="ARBA00000142"/>
    </source>
</evidence>
<dbReference type="Proteomes" id="UP000033103">
    <property type="component" value="Chromosome"/>
</dbReference>
<dbReference type="InterPro" id="IPR055361">
    <property type="entry name" value="tRNA_methyltr_TrmB_bact"/>
</dbReference>
<name>A0A0E3ZDJ2_9FUSO</name>
<dbReference type="UniPathway" id="UPA00989"/>
<dbReference type="PROSITE" id="PS51625">
    <property type="entry name" value="SAM_MT_TRMB"/>
    <property type="match status" value="1"/>
</dbReference>
<dbReference type="OrthoDB" id="9802090at2"/>
<feature type="binding site" evidence="7">
    <location>
        <position position="61"/>
    </location>
    <ligand>
        <name>S-adenosyl-L-methionine</name>
        <dbReference type="ChEBI" id="CHEBI:59789"/>
    </ligand>
</feature>
<dbReference type="KEGG" id="sns:VC03_04960"/>
<dbReference type="STRING" id="187101.VC03_04960"/>
<dbReference type="NCBIfam" id="NF001080">
    <property type="entry name" value="PRK00121.2-2"/>
    <property type="match status" value="1"/>
</dbReference>
<dbReference type="CDD" id="cd02440">
    <property type="entry name" value="AdoMet_MTases"/>
    <property type="match status" value="1"/>
</dbReference>
<evidence type="ECO:0000256" key="7">
    <source>
        <dbReference type="HAMAP-Rule" id="MF_01057"/>
    </source>
</evidence>
<comment type="function">
    <text evidence="2 7">Catalyzes the formation of N(7)-methylguanine at position 46 (m7G46) in tRNA.</text>
</comment>
<feature type="binding site" evidence="7">
    <location>
        <position position="135"/>
    </location>
    <ligand>
        <name>S-adenosyl-L-methionine</name>
        <dbReference type="ChEBI" id="CHEBI:59789"/>
    </ligand>
</feature>
<dbReference type="HOGENOM" id="CLU_050910_2_2_0"/>
<dbReference type="PANTHER" id="PTHR23417">
    <property type="entry name" value="3-DEOXY-D-MANNO-OCTULOSONIC-ACID TRANSFERASE/TRNA GUANINE-N 7 - -METHYLTRANSFERASE"/>
    <property type="match status" value="1"/>
</dbReference>
<keyword evidence="3 7" id="KW-0489">Methyltransferase</keyword>
<keyword evidence="9" id="KW-1185">Reference proteome</keyword>
<keyword evidence="4 7" id="KW-0808">Transferase</keyword>
<feature type="binding site" evidence="7">
    <location>
        <position position="113"/>
    </location>
    <ligand>
        <name>S-adenosyl-L-methionine</name>
        <dbReference type="ChEBI" id="CHEBI:59789"/>
    </ligand>
</feature>
<gene>
    <name evidence="7" type="primary">trmB</name>
    <name evidence="8" type="ORF">VC03_04960</name>
</gene>
<comment type="catalytic activity">
    <reaction evidence="1 7">
        <text>guanosine(46) in tRNA + S-adenosyl-L-methionine = N(7)-methylguanosine(46) in tRNA + S-adenosyl-L-homocysteine</text>
        <dbReference type="Rhea" id="RHEA:42708"/>
        <dbReference type="Rhea" id="RHEA-COMP:10188"/>
        <dbReference type="Rhea" id="RHEA-COMP:10189"/>
        <dbReference type="ChEBI" id="CHEBI:57856"/>
        <dbReference type="ChEBI" id="CHEBI:59789"/>
        <dbReference type="ChEBI" id="CHEBI:74269"/>
        <dbReference type="ChEBI" id="CHEBI:74480"/>
        <dbReference type="EC" id="2.1.1.33"/>
    </reaction>
</comment>
<dbReference type="NCBIfam" id="TIGR00091">
    <property type="entry name" value="tRNA (guanosine(46)-N7)-methyltransferase TrmB"/>
    <property type="match status" value="1"/>
</dbReference>
<comment type="pathway">
    <text evidence="7">tRNA modification; N(7)-methylguanine-tRNA biosynthesis.</text>
</comment>
<dbReference type="EC" id="2.1.1.33" evidence="7"/>
<feature type="binding site" evidence="7">
    <location>
        <position position="86"/>
    </location>
    <ligand>
        <name>S-adenosyl-L-methionine</name>
        <dbReference type="ChEBI" id="CHEBI:59789"/>
    </ligand>
</feature>
<dbReference type="GO" id="GO:0008176">
    <property type="term" value="F:tRNA (guanine(46)-N7)-methyltransferase activity"/>
    <property type="evidence" value="ECO:0007669"/>
    <property type="project" value="UniProtKB-UniRule"/>
</dbReference>
<comment type="caution">
    <text evidence="7">Lacks conserved residue(s) required for the propagation of feature annotation.</text>
</comment>
<dbReference type="Gene3D" id="3.40.50.150">
    <property type="entry name" value="Vaccinia Virus protein VP39"/>
    <property type="match status" value="1"/>
</dbReference>
<dbReference type="HAMAP" id="MF_01057">
    <property type="entry name" value="tRNA_methyltr_TrmB"/>
    <property type="match status" value="1"/>
</dbReference>
<dbReference type="PATRIC" id="fig|1069640.6.peg.980"/>
<organism evidence="8 9">
    <name type="scientific">Sneathia vaginalis</name>
    <dbReference type="NCBI Taxonomy" id="187101"/>
    <lineage>
        <taxon>Bacteria</taxon>
        <taxon>Fusobacteriati</taxon>
        <taxon>Fusobacteriota</taxon>
        <taxon>Fusobacteriia</taxon>
        <taxon>Fusobacteriales</taxon>
        <taxon>Leptotrichiaceae</taxon>
        <taxon>Sneathia</taxon>
    </lineage>
</organism>
<keyword evidence="6 7" id="KW-0819">tRNA processing</keyword>
<dbReference type="InterPro" id="IPR003358">
    <property type="entry name" value="tRNA_(Gua-N-7)_MeTrfase_Trmb"/>
</dbReference>
<evidence type="ECO:0000256" key="4">
    <source>
        <dbReference type="ARBA" id="ARBA00022679"/>
    </source>
</evidence>
<evidence type="ECO:0000256" key="6">
    <source>
        <dbReference type="ARBA" id="ARBA00022694"/>
    </source>
</evidence>